<dbReference type="Gene3D" id="1.50.10.20">
    <property type="match status" value="1"/>
</dbReference>
<keyword evidence="1" id="KW-0472">Membrane</keyword>
<proteinExistence type="predicted"/>
<sequence>MANRLRSLPLFTRSRFGACLASLVLFAAFVSPLAAAPTAGAACAPVVVAASPLRLVSYESSAQSAASWLRLQQLADGSFELADFPGFETPDAILALAEAAQTTSTWSTAEARAGVESASNCGSTALDWIDNFAEAGLEAGDAARMVIFVAAPLGLSTTQFDPGNDGNGIDLEAIISSAESGGSYGTFDGTLGVAIALRLMDKPVGAQTVALIRDAQHADGSWDYTGDLSTETPSDINTTALAMIALVAAGADRDDAALRNALGYLASQQQSDGGFREAFNGDEVTNPNATALAILAIAAAGWDPDDDLWRAAGLTGYAPVVNAAYVSLRDALRATQTGDGNYASPYDIYGVNTFATTGGIHGMLANWIVGSFALPKETATTTTTTIPVGNLAGGATPEVESGEIANTGGDIFPLGLLGLMLVLSGAALMRLNRRRVNA</sequence>
<keyword evidence="1" id="KW-0812">Transmembrane</keyword>
<dbReference type="EMBL" id="CAFBLK010000222">
    <property type="protein sequence ID" value="CAB4876384.1"/>
    <property type="molecule type" value="Genomic_DNA"/>
</dbReference>
<accession>A0A6J6LMX2</accession>
<feature type="domain" description="Squalene cyclase C-terminal" evidence="2">
    <location>
        <begin position="184"/>
        <end position="278"/>
    </location>
</feature>
<dbReference type="Pfam" id="PF13243">
    <property type="entry name" value="SQHop_cyclase_C"/>
    <property type="match status" value="1"/>
</dbReference>
<reference evidence="3" key="1">
    <citation type="submission" date="2020-05" db="EMBL/GenBank/DDBJ databases">
        <authorList>
            <person name="Chiriac C."/>
            <person name="Salcher M."/>
            <person name="Ghai R."/>
            <person name="Kavagutti S V."/>
        </authorList>
    </citation>
    <scope>NUCLEOTIDE SEQUENCE</scope>
</reference>
<protein>
    <submittedName>
        <fullName evidence="3">Unannotated protein</fullName>
    </submittedName>
</protein>
<name>A0A6J6LMX2_9ZZZZ</name>
<dbReference type="InterPro" id="IPR032696">
    <property type="entry name" value="SQ_cyclase_C"/>
</dbReference>
<evidence type="ECO:0000256" key="1">
    <source>
        <dbReference type="SAM" id="Phobius"/>
    </source>
</evidence>
<evidence type="ECO:0000313" key="3">
    <source>
        <dbReference type="EMBL" id="CAB4661973.1"/>
    </source>
</evidence>
<organism evidence="3">
    <name type="scientific">freshwater metagenome</name>
    <dbReference type="NCBI Taxonomy" id="449393"/>
    <lineage>
        <taxon>unclassified sequences</taxon>
        <taxon>metagenomes</taxon>
        <taxon>ecological metagenomes</taxon>
    </lineage>
</organism>
<dbReference type="AlphaFoldDB" id="A0A6J6LMX2"/>
<dbReference type="SUPFAM" id="SSF48239">
    <property type="entry name" value="Terpenoid cyclases/Protein prenyltransferases"/>
    <property type="match status" value="1"/>
</dbReference>
<dbReference type="EMBL" id="CAEZWM010000129">
    <property type="protein sequence ID" value="CAB4661973.1"/>
    <property type="molecule type" value="Genomic_DNA"/>
</dbReference>
<dbReference type="InterPro" id="IPR008930">
    <property type="entry name" value="Terpenoid_cyclase/PrenylTrfase"/>
</dbReference>
<feature type="transmembrane region" description="Helical" evidence="1">
    <location>
        <begin position="411"/>
        <end position="431"/>
    </location>
</feature>
<evidence type="ECO:0000313" key="4">
    <source>
        <dbReference type="EMBL" id="CAB4876384.1"/>
    </source>
</evidence>
<keyword evidence="1" id="KW-1133">Transmembrane helix</keyword>
<evidence type="ECO:0000259" key="2">
    <source>
        <dbReference type="Pfam" id="PF13243"/>
    </source>
</evidence>
<gene>
    <name evidence="3" type="ORF">UFOPK2242_01025</name>
    <name evidence="4" type="ORF">UFOPK3317_01176</name>
</gene>